<gene>
    <name evidence="5" type="ORF">NP493_283g01000</name>
</gene>
<evidence type="ECO:0000313" key="6">
    <source>
        <dbReference type="Proteomes" id="UP001209878"/>
    </source>
</evidence>
<keyword evidence="1" id="KW-0175">Coiled coil</keyword>
<feature type="region of interest" description="Disordered" evidence="3">
    <location>
        <begin position="271"/>
        <end position="293"/>
    </location>
</feature>
<evidence type="ECO:0000256" key="1">
    <source>
        <dbReference type="ARBA" id="ARBA00023054"/>
    </source>
</evidence>
<organism evidence="5 6">
    <name type="scientific">Ridgeia piscesae</name>
    <name type="common">Tubeworm</name>
    <dbReference type="NCBI Taxonomy" id="27915"/>
    <lineage>
        <taxon>Eukaryota</taxon>
        <taxon>Metazoa</taxon>
        <taxon>Spiralia</taxon>
        <taxon>Lophotrochozoa</taxon>
        <taxon>Annelida</taxon>
        <taxon>Polychaeta</taxon>
        <taxon>Sedentaria</taxon>
        <taxon>Canalipalpata</taxon>
        <taxon>Sabellida</taxon>
        <taxon>Siboglinidae</taxon>
        <taxon>Ridgeia</taxon>
    </lineage>
</organism>
<evidence type="ECO:0000313" key="5">
    <source>
        <dbReference type="EMBL" id="KAK2184075.1"/>
    </source>
</evidence>
<feature type="region of interest" description="Disordered" evidence="3">
    <location>
        <begin position="1"/>
        <end position="56"/>
    </location>
</feature>
<dbReference type="EMBL" id="JAODUO010000283">
    <property type="protein sequence ID" value="KAK2184075.1"/>
    <property type="molecule type" value="Genomic_DNA"/>
</dbReference>
<protein>
    <recommendedName>
        <fullName evidence="2">Coiled-coil domain-containing protein 102A</fullName>
    </recommendedName>
</protein>
<feature type="region of interest" description="Disordered" evidence="3">
    <location>
        <begin position="485"/>
        <end position="520"/>
    </location>
</feature>
<dbReference type="Proteomes" id="UP001209878">
    <property type="component" value="Unassembled WGS sequence"/>
</dbReference>
<name>A0AAD9NX45_RIDPI</name>
<sequence>MSNSDLNPVIPPRPDVSYVGVTPNTHTTPERGHHSRTSGRREPPPTSPHTMDVSDWETREEMRVQELEEARSRVAQMEKTMRWWSDCTANWREKWSKVRNERNKARDECKQLRMKLEKSVKECILLKQFSAELEASRKRQDGGVNNDSGQTFMCSCGGRPSARGDQESTAKAAKSHETKSSEDFVNKLLSKKEHDGDSLSSHSGKSSLKKGSPTSGSEKSEDVVLQQKVSKLEKKLEEAQKNSQHERHEKESIAESLTKLQAEEAVLKSKLDESKSAKEAIEEQLQKLQQDHRDEVDRFTAELDDEMDSRCNLEKTLADLRKELERLQAENAYEWGKSESLETEKLALERETKKLHAEVTVLQEELERKSRQASSQLDGDMKSLQRDLTDKTKELSDIKHAHGKLKKLLQDKTAELDHATSMADQYEQEVRKLRGRIDELKRDLANAEDEVDQQTNQVRRMQRNNDELQQQVENLGVQINHLQTRLRGSSMPRMGSRSASLKSFEANEGGSYQEAVSDDD</sequence>
<dbReference type="GO" id="GO:0016459">
    <property type="term" value="C:myosin complex"/>
    <property type="evidence" value="ECO:0007669"/>
    <property type="project" value="InterPro"/>
</dbReference>
<comment type="caution">
    <text evidence="5">The sequence shown here is derived from an EMBL/GenBank/DDBJ whole genome shotgun (WGS) entry which is preliminary data.</text>
</comment>
<evidence type="ECO:0000256" key="3">
    <source>
        <dbReference type="SAM" id="MobiDB-lite"/>
    </source>
</evidence>
<dbReference type="AlphaFoldDB" id="A0AAD9NX45"/>
<accession>A0AAD9NX45</accession>
<feature type="compositionally biased region" description="Basic and acidic residues" evidence="3">
    <location>
        <begin position="162"/>
        <end position="197"/>
    </location>
</feature>
<feature type="compositionally biased region" description="Low complexity" evidence="3">
    <location>
        <begin position="485"/>
        <end position="498"/>
    </location>
</feature>
<evidence type="ECO:0000259" key="4">
    <source>
        <dbReference type="Pfam" id="PF01576"/>
    </source>
</evidence>
<keyword evidence="6" id="KW-1185">Reference proteome</keyword>
<feature type="compositionally biased region" description="Low complexity" evidence="3">
    <location>
        <begin position="198"/>
        <end position="217"/>
    </location>
</feature>
<dbReference type="PANTHER" id="PTHR46292:SF1">
    <property type="entry name" value="COILED-COIL DOMAIN-CONTAINING PROTEIN 102A"/>
    <property type="match status" value="1"/>
</dbReference>
<feature type="region of interest" description="Disordered" evidence="3">
    <location>
        <begin position="153"/>
        <end position="256"/>
    </location>
</feature>
<dbReference type="Gene3D" id="1.10.287.1490">
    <property type="match status" value="2"/>
</dbReference>
<dbReference type="Pfam" id="PF01576">
    <property type="entry name" value="Myosin_tail_1"/>
    <property type="match status" value="1"/>
</dbReference>
<dbReference type="InterPro" id="IPR002928">
    <property type="entry name" value="Myosin_tail"/>
</dbReference>
<reference evidence="5" key="1">
    <citation type="journal article" date="2023" name="Mol. Biol. Evol.">
        <title>Third-Generation Sequencing Reveals the Adaptive Role of the Epigenome in Three Deep-Sea Polychaetes.</title>
        <authorList>
            <person name="Perez M."/>
            <person name="Aroh O."/>
            <person name="Sun Y."/>
            <person name="Lan Y."/>
            <person name="Juniper S.K."/>
            <person name="Young C.R."/>
            <person name="Angers B."/>
            <person name="Qian P.Y."/>
        </authorList>
    </citation>
    <scope>NUCLEOTIDE SEQUENCE</scope>
    <source>
        <strain evidence="5">R07B-5</strain>
    </source>
</reference>
<proteinExistence type="predicted"/>
<dbReference type="PANTHER" id="PTHR46292">
    <property type="entry name" value="COILED-COIL DOMAIN-CONTAINING PROTEIN 102A"/>
    <property type="match status" value="1"/>
</dbReference>
<feature type="compositionally biased region" description="Basic and acidic residues" evidence="3">
    <location>
        <begin position="230"/>
        <end position="253"/>
    </location>
</feature>
<evidence type="ECO:0000256" key="2">
    <source>
        <dbReference type="ARBA" id="ARBA00040149"/>
    </source>
</evidence>
<feature type="domain" description="Myosin tail" evidence="4">
    <location>
        <begin position="299"/>
        <end position="486"/>
    </location>
</feature>